<comment type="caution">
    <text evidence="4">The sequence shown here is derived from an EMBL/GenBank/DDBJ whole genome shotgun (WGS) entry which is preliminary data.</text>
</comment>
<keyword evidence="2" id="KW-0547">Nucleotide-binding</keyword>
<feature type="domain" description="OBG-type G" evidence="3">
    <location>
        <begin position="1"/>
        <end position="267"/>
    </location>
</feature>
<organism evidence="4 5">
    <name type="scientific">Candidatus Marsarchaeota G2 archaeon ECH_B_SAG-F08</name>
    <dbReference type="NCBI Taxonomy" id="1978165"/>
    <lineage>
        <taxon>Archaea</taxon>
        <taxon>Candidatus Marsarchaeota</taxon>
        <taxon>Candidatus Marsarchaeota group 2</taxon>
    </lineage>
</organism>
<dbReference type="Gene3D" id="1.10.8.470">
    <property type="match status" value="1"/>
</dbReference>
<dbReference type="InterPro" id="IPR012675">
    <property type="entry name" value="Beta-grasp_dom_sf"/>
</dbReference>
<evidence type="ECO:0000256" key="1">
    <source>
        <dbReference type="ARBA" id="ARBA00007476"/>
    </source>
</evidence>
<evidence type="ECO:0000313" key="5">
    <source>
        <dbReference type="Proteomes" id="UP000240381"/>
    </source>
</evidence>
<evidence type="ECO:0000313" key="4">
    <source>
        <dbReference type="EMBL" id="PSN97902.1"/>
    </source>
</evidence>
<gene>
    <name evidence="4" type="primary">ychF</name>
    <name evidence="4" type="ORF">B9Q11_03355</name>
</gene>
<dbReference type="InterPro" id="IPR004095">
    <property type="entry name" value="TGS"/>
</dbReference>
<dbReference type="SUPFAM" id="SSF52540">
    <property type="entry name" value="P-loop containing nucleoside triphosphate hydrolases"/>
    <property type="match status" value="1"/>
</dbReference>
<dbReference type="InterPro" id="IPR012676">
    <property type="entry name" value="TGS-like"/>
</dbReference>
<dbReference type="AlphaFoldDB" id="A0A2R6BGX6"/>
<dbReference type="InterPro" id="IPR013646">
    <property type="entry name" value="YGR210-like_G4"/>
</dbReference>
<proteinExistence type="inferred from homology"/>
<dbReference type="PANTHER" id="PTHR23305:SF1">
    <property type="entry name" value="OBG-TYPE G DOMAIN-CONTAINING PROTEIN"/>
    <property type="match status" value="1"/>
</dbReference>
<dbReference type="Pfam" id="PF01926">
    <property type="entry name" value="MMR_HSR1"/>
    <property type="match status" value="1"/>
</dbReference>
<dbReference type="GO" id="GO:0005737">
    <property type="term" value="C:cytoplasm"/>
    <property type="evidence" value="ECO:0007669"/>
    <property type="project" value="TreeGrafter"/>
</dbReference>
<reference evidence="4 5" key="1">
    <citation type="submission" date="2017-04" db="EMBL/GenBank/DDBJ databases">
        <title>Novel microbial lineages endemic to geothermal iron-oxide mats fill important gaps in the evolutionary history of Archaea.</title>
        <authorList>
            <person name="Jay Z.J."/>
            <person name="Beam J.P."/>
            <person name="Dlakic M."/>
            <person name="Rusch D.B."/>
            <person name="Kozubal M.A."/>
            <person name="Inskeep W.P."/>
        </authorList>
    </citation>
    <scope>NUCLEOTIDE SEQUENCE [LARGE SCALE GENOMIC DNA]</scope>
    <source>
        <strain evidence="4">ECH_B_SAG-F08</strain>
    </source>
</reference>
<dbReference type="Gene3D" id="3.40.50.300">
    <property type="entry name" value="P-loop containing nucleotide triphosphate hydrolases"/>
    <property type="match status" value="1"/>
</dbReference>
<dbReference type="PROSITE" id="PS51710">
    <property type="entry name" value="G_OBG"/>
    <property type="match status" value="1"/>
</dbReference>
<dbReference type="EMBL" id="NEXM01000046">
    <property type="protein sequence ID" value="PSN97902.1"/>
    <property type="molecule type" value="Genomic_DNA"/>
</dbReference>
<dbReference type="Pfam" id="PF02824">
    <property type="entry name" value="TGS"/>
    <property type="match status" value="1"/>
</dbReference>
<evidence type="ECO:0000256" key="2">
    <source>
        <dbReference type="ARBA" id="ARBA00022741"/>
    </source>
</evidence>
<dbReference type="InterPro" id="IPR031167">
    <property type="entry name" value="G_OBG"/>
</dbReference>
<dbReference type="Proteomes" id="UP000240381">
    <property type="component" value="Unassembled WGS sequence"/>
</dbReference>
<dbReference type="InterPro" id="IPR027417">
    <property type="entry name" value="P-loop_NTPase"/>
</dbReference>
<evidence type="ECO:0000259" key="3">
    <source>
        <dbReference type="PROSITE" id="PS51710"/>
    </source>
</evidence>
<dbReference type="Gene3D" id="3.10.20.30">
    <property type="match status" value="1"/>
</dbReference>
<name>A0A2R6BGX6_9ARCH</name>
<comment type="similarity">
    <text evidence="1">Belongs to the RelA/SpoT family.</text>
</comment>
<dbReference type="Pfam" id="PF08438">
    <property type="entry name" value="YGR210-like_G4"/>
    <property type="match status" value="1"/>
</dbReference>
<dbReference type="FunFam" id="3.10.20.30:FF:000002">
    <property type="entry name" value="GTP pyrophosphokinase (RelA/SpoT)"/>
    <property type="match status" value="1"/>
</dbReference>
<sequence>MLIGIVGKTNVGKSTFFSAATLIDVEIANRPFKTIKPNRGIAYVRTKCVCSELNVKDDKVCHDGIRFLPVELLDVAGLVPGAHLGRGLGNKFLDDLRQADVFIHVVDASGSTDEEGRPVQAGTRDPIEDVKFLEKELDEWIVGLLSKDWEKTIRVVEQGSTDIVMSLYEKLSGLGFTKQLIEKTLVEQGLWRKRPSTWTKDEIRTFVTRLRKIGKPSVIAANKADIPPAIENIERMRKTLSIPVIPTIAEAELALRKASKKGIIKYLPGDTTFEMLSDKIPQNLKEALERLSFLLKKFQGTGVQQALETAVFHSYDGIVVYPVEDINNYSDKNGNVLPDAFILKKGSKPIDLARKIHTDLAKGYLYAIDAKTKQRLSSDYELRNGDVIKIVATA</sequence>
<dbReference type="GO" id="GO:0016887">
    <property type="term" value="F:ATP hydrolysis activity"/>
    <property type="evidence" value="ECO:0007669"/>
    <property type="project" value="TreeGrafter"/>
</dbReference>
<accession>A0A2R6BGX6</accession>
<dbReference type="CDD" id="cd01669">
    <property type="entry name" value="TGS_MJ1332_like"/>
    <property type="match status" value="1"/>
</dbReference>
<protein>
    <submittedName>
        <fullName evidence="4">Redox-regulated ATPase YchF</fullName>
    </submittedName>
</protein>
<dbReference type="InterPro" id="IPR006073">
    <property type="entry name" value="GTP-bd"/>
</dbReference>
<dbReference type="SUPFAM" id="SSF81271">
    <property type="entry name" value="TGS-like"/>
    <property type="match status" value="1"/>
</dbReference>
<dbReference type="NCBIfam" id="NF007171">
    <property type="entry name" value="PRK09602.1"/>
    <property type="match status" value="1"/>
</dbReference>
<dbReference type="CDD" id="cd01899">
    <property type="entry name" value="Ygr210"/>
    <property type="match status" value="1"/>
</dbReference>
<dbReference type="PRINTS" id="PR00326">
    <property type="entry name" value="GTP1OBG"/>
</dbReference>
<dbReference type="GO" id="GO:0005525">
    <property type="term" value="F:GTP binding"/>
    <property type="evidence" value="ECO:0007669"/>
    <property type="project" value="InterPro"/>
</dbReference>
<dbReference type="PANTHER" id="PTHR23305">
    <property type="entry name" value="OBG GTPASE FAMILY"/>
    <property type="match status" value="1"/>
</dbReference>